<dbReference type="EMBL" id="JBHRTL010000004">
    <property type="protein sequence ID" value="MFC3154209.1"/>
    <property type="molecule type" value="Genomic_DNA"/>
</dbReference>
<evidence type="ECO:0000256" key="2">
    <source>
        <dbReference type="ARBA" id="ARBA00022691"/>
    </source>
</evidence>
<dbReference type="PANTHER" id="PTHR11228">
    <property type="entry name" value="RADICAL SAM DOMAIN PROTEIN"/>
    <property type="match status" value="1"/>
</dbReference>
<dbReference type="InterPro" id="IPR007197">
    <property type="entry name" value="rSAM"/>
</dbReference>
<comment type="cofactor">
    <cofactor evidence="1">
        <name>[4Fe-4S] cluster</name>
        <dbReference type="ChEBI" id="CHEBI:49883"/>
    </cofactor>
</comment>
<comment type="caution">
    <text evidence="7">The sequence shown here is derived from an EMBL/GenBank/DDBJ whole genome shotgun (WGS) entry which is preliminary data.</text>
</comment>
<keyword evidence="2" id="KW-0949">S-adenosyl-L-methionine</keyword>
<feature type="domain" description="Radical SAM core" evidence="6">
    <location>
        <begin position="75"/>
        <end position="296"/>
    </location>
</feature>
<evidence type="ECO:0000256" key="4">
    <source>
        <dbReference type="ARBA" id="ARBA00023004"/>
    </source>
</evidence>
<keyword evidence="4" id="KW-0408">Iron</keyword>
<keyword evidence="8" id="KW-1185">Reference proteome</keyword>
<dbReference type="SFLD" id="SFLDS00029">
    <property type="entry name" value="Radical_SAM"/>
    <property type="match status" value="1"/>
</dbReference>
<reference evidence="8" key="1">
    <citation type="journal article" date="2019" name="Int. J. Syst. Evol. Microbiol.">
        <title>The Global Catalogue of Microorganisms (GCM) 10K type strain sequencing project: providing services to taxonomists for standard genome sequencing and annotation.</title>
        <authorList>
            <consortium name="The Broad Institute Genomics Platform"/>
            <consortium name="The Broad Institute Genome Sequencing Center for Infectious Disease"/>
            <person name="Wu L."/>
            <person name="Ma J."/>
        </authorList>
    </citation>
    <scope>NUCLEOTIDE SEQUENCE [LARGE SCALE GENOMIC DNA]</scope>
    <source>
        <strain evidence="8">KCTC 52141</strain>
    </source>
</reference>
<evidence type="ECO:0000256" key="1">
    <source>
        <dbReference type="ARBA" id="ARBA00001966"/>
    </source>
</evidence>
<dbReference type="Gene3D" id="3.20.20.70">
    <property type="entry name" value="Aldolase class I"/>
    <property type="match status" value="1"/>
</dbReference>
<dbReference type="InterPro" id="IPR024032">
    <property type="entry name" value="rSAM_paired_HxsC"/>
</dbReference>
<keyword evidence="3" id="KW-0479">Metal-binding</keyword>
<name>A0ABV7HN98_9GAMM</name>
<dbReference type="CDD" id="cd01335">
    <property type="entry name" value="Radical_SAM"/>
    <property type="match status" value="1"/>
</dbReference>
<evidence type="ECO:0000256" key="3">
    <source>
        <dbReference type="ARBA" id="ARBA00022723"/>
    </source>
</evidence>
<keyword evidence="5" id="KW-0411">Iron-sulfur</keyword>
<dbReference type="PROSITE" id="PS51918">
    <property type="entry name" value="RADICAL_SAM"/>
    <property type="match status" value="1"/>
</dbReference>
<dbReference type="InterPro" id="IPR058240">
    <property type="entry name" value="rSAM_sf"/>
</dbReference>
<sequence length="358" mass="40224">MSDRVGPDPGFAVLRKSADFCENQYLRQLIIRESQYPESKIYNELAIVDKELFDSIEDGDIGFITKNGSVRVVLSKNANHNTLLVTERCDNACLFCSQPPKDVQDDWLLVQSAMAIAAFQSTETIGISGGEPLLYKETFIRFLDFLCKHASTTPLHILSNGRAFSDPAFAKAIADRCQTLNLTFGIPLYSSVEEMHDHLVGADGAFRETLLGLINAGNSGVPIELRIIPTSMNFKVLPNLINLIARCFSNIAQISIMNLEPAGWARRNWKELYITPLHYHHYLVEAIQQAKRADLQVKLFNYPLCHLPEELQGYSVQSISDWKNYYPEVCSSCKLKFKCAGFFTSSTGKFHDQARAIV</sequence>
<dbReference type="SFLD" id="SFLDG01103">
    <property type="entry name" value="Uncharacterised_Radical_SAM_Su"/>
    <property type="match status" value="1"/>
</dbReference>
<gene>
    <name evidence="7" type="primary">hxsC</name>
    <name evidence="7" type="ORF">ACFOEB_03270</name>
</gene>
<dbReference type="SUPFAM" id="SSF102114">
    <property type="entry name" value="Radical SAM enzymes"/>
    <property type="match status" value="1"/>
</dbReference>
<dbReference type="InterPro" id="IPR050377">
    <property type="entry name" value="Radical_SAM_PqqE_MftC-like"/>
</dbReference>
<dbReference type="PANTHER" id="PTHR11228:SF7">
    <property type="entry name" value="PQQA PEPTIDE CYCLASE"/>
    <property type="match status" value="1"/>
</dbReference>
<evidence type="ECO:0000313" key="7">
    <source>
        <dbReference type="EMBL" id="MFC3154209.1"/>
    </source>
</evidence>
<dbReference type="SFLD" id="SFLDG01067">
    <property type="entry name" value="SPASM/twitch_domain_containing"/>
    <property type="match status" value="1"/>
</dbReference>
<evidence type="ECO:0000313" key="8">
    <source>
        <dbReference type="Proteomes" id="UP001595548"/>
    </source>
</evidence>
<organism evidence="7 8">
    <name type="scientific">Gilvimarinus japonicus</name>
    <dbReference type="NCBI Taxonomy" id="1796469"/>
    <lineage>
        <taxon>Bacteria</taxon>
        <taxon>Pseudomonadati</taxon>
        <taxon>Pseudomonadota</taxon>
        <taxon>Gammaproteobacteria</taxon>
        <taxon>Cellvibrionales</taxon>
        <taxon>Cellvibrionaceae</taxon>
        <taxon>Gilvimarinus</taxon>
    </lineage>
</organism>
<protein>
    <submittedName>
        <fullName evidence="7">His-Xaa-Ser system radical SAM maturase HxsC</fullName>
    </submittedName>
</protein>
<dbReference type="RefSeq" id="WP_382414341.1">
    <property type="nucleotide sequence ID" value="NZ_AP031500.1"/>
</dbReference>
<dbReference type="NCBIfam" id="TIGR03977">
    <property type="entry name" value="rSAM_pair_HxsC"/>
    <property type="match status" value="1"/>
</dbReference>
<dbReference type="InterPro" id="IPR013785">
    <property type="entry name" value="Aldolase_TIM"/>
</dbReference>
<dbReference type="Pfam" id="PF04055">
    <property type="entry name" value="Radical_SAM"/>
    <property type="match status" value="1"/>
</dbReference>
<accession>A0ABV7HN98</accession>
<evidence type="ECO:0000259" key="6">
    <source>
        <dbReference type="PROSITE" id="PS51918"/>
    </source>
</evidence>
<evidence type="ECO:0000256" key="5">
    <source>
        <dbReference type="ARBA" id="ARBA00023014"/>
    </source>
</evidence>
<dbReference type="Proteomes" id="UP001595548">
    <property type="component" value="Unassembled WGS sequence"/>
</dbReference>
<proteinExistence type="predicted"/>